<dbReference type="Pfam" id="PF00293">
    <property type="entry name" value="NUDIX"/>
    <property type="match status" value="1"/>
</dbReference>
<dbReference type="PROSITE" id="PS51462">
    <property type="entry name" value="NUDIX"/>
    <property type="match status" value="1"/>
</dbReference>
<dbReference type="AlphaFoldDB" id="A0A5C6S1A1"/>
<dbReference type="GO" id="GO:0016787">
    <property type="term" value="F:hydrolase activity"/>
    <property type="evidence" value="ECO:0007669"/>
    <property type="project" value="UniProtKB-KW"/>
</dbReference>
<dbReference type="InterPro" id="IPR036388">
    <property type="entry name" value="WH-like_DNA-bd_sf"/>
</dbReference>
<keyword evidence="3" id="KW-0378">Hydrolase</keyword>
<evidence type="ECO:0000313" key="4">
    <source>
        <dbReference type="Proteomes" id="UP000321580"/>
    </source>
</evidence>
<dbReference type="InterPro" id="IPR036390">
    <property type="entry name" value="WH_DNA-bd_sf"/>
</dbReference>
<evidence type="ECO:0000256" key="1">
    <source>
        <dbReference type="SAM" id="MobiDB-lite"/>
    </source>
</evidence>
<dbReference type="Proteomes" id="UP000321580">
    <property type="component" value="Unassembled WGS sequence"/>
</dbReference>
<dbReference type="EMBL" id="VOOR01000004">
    <property type="protein sequence ID" value="TXB68388.1"/>
    <property type="molecule type" value="Genomic_DNA"/>
</dbReference>
<accession>A0A5C6S1A1</accession>
<proteinExistence type="predicted"/>
<gene>
    <name evidence="3" type="ORF">FRY97_03140</name>
</gene>
<sequence>MNEFNEYFKSAFTVDNVIFGFDEGDLKVLLIKRGEDPYRGKWGLPGYFVYPNEDLDTAAIRVLEELTGLRNVFLEQVKTFGSVNRHPFGRVITVAYFSLIKISHYTLQPSSIARKAKWHSVSEVTGLAFDHDEILKACFHRLKWLVRSRPVGFELLPPKFTLTELQHLYEAILETSLDKRNFRKKILSMDLLIDLDETQEGVAHRPARLYQFDRNRYEELLSEGFSFELKESKKKERTTERAASSSPQTA</sequence>
<dbReference type="PANTHER" id="PTHR43736:SF4">
    <property type="entry name" value="SLR1690 PROTEIN"/>
    <property type="match status" value="1"/>
</dbReference>
<name>A0A5C6S1A1_9BACT</name>
<dbReference type="InterPro" id="IPR054105">
    <property type="entry name" value="WHD_NrtR"/>
</dbReference>
<organism evidence="3 4">
    <name type="scientific">Phaeodactylibacter luteus</name>
    <dbReference type="NCBI Taxonomy" id="1564516"/>
    <lineage>
        <taxon>Bacteria</taxon>
        <taxon>Pseudomonadati</taxon>
        <taxon>Bacteroidota</taxon>
        <taxon>Saprospiria</taxon>
        <taxon>Saprospirales</taxon>
        <taxon>Haliscomenobacteraceae</taxon>
        <taxon>Phaeodactylibacter</taxon>
    </lineage>
</organism>
<protein>
    <submittedName>
        <fullName evidence="3">NUDIX hydrolase</fullName>
    </submittedName>
</protein>
<dbReference type="RefSeq" id="WP_147165967.1">
    <property type="nucleotide sequence ID" value="NZ_VOOR01000004.1"/>
</dbReference>
<reference evidence="3 4" key="1">
    <citation type="submission" date="2019-08" db="EMBL/GenBank/DDBJ databases">
        <title>Genome of Phaeodactylibacter luteus.</title>
        <authorList>
            <person name="Bowman J.P."/>
        </authorList>
    </citation>
    <scope>NUCLEOTIDE SEQUENCE [LARGE SCALE GENOMIC DNA]</scope>
    <source>
        <strain evidence="3 4">KCTC 42180</strain>
    </source>
</reference>
<comment type="caution">
    <text evidence="3">The sequence shown here is derived from an EMBL/GenBank/DDBJ whole genome shotgun (WGS) entry which is preliminary data.</text>
</comment>
<dbReference type="SUPFAM" id="SSF55811">
    <property type="entry name" value="Nudix"/>
    <property type="match status" value="1"/>
</dbReference>
<dbReference type="PANTHER" id="PTHR43736">
    <property type="entry name" value="ADP-RIBOSE PYROPHOSPHATASE"/>
    <property type="match status" value="1"/>
</dbReference>
<evidence type="ECO:0000313" key="3">
    <source>
        <dbReference type="EMBL" id="TXB68388.1"/>
    </source>
</evidence>
<dbReference type="InterPro" id="IPR000086">
    <property type="entry name" value="NUDIX_hydrolase_dom"/>
</dbReference>
<feature type="region of interest" description="Disordered" evidence="1">
    <location>
        <begin position="231"/>
        <end position="250"/>
    </location>
</feature>
<dbReference type="OrthoDB" id="9786141at2"/>
<keyword evidence="4" id="KW-1185">Reference proteome</keyword>
<dbReference type="Gene3D" id="1.10.10.10">
    <property type="entry name" value="Winged helix-like DNA-binding domain superfamily/Winged helix DNA-binding domain"/>
    <property type="match status" value="1"/>
</dbReference>
<feature type="compositionally biased region" description="Basic and acidic residues" evidence="1">
    <location>
        <begin position="231"/>
        <end position="240"/>
    </location>
</feature>
<dbReference type="InterPro" id="IPR015797">
    <property type="entry name" value="NUDIX_hydrolase-like_dom_sf"/>
</dbReference>
<dbReference type="SUPFAM" id="SSF46785">
    <property type="entry name" value="Winged helix' DNA-binding domain"/>
    <property type="match status" value="1"/>
</dbReference>
<dbReference type="CDD" id="cd18873">
    <property type="entry name" value="NUDIX_NadM_like"/>
    <property type="match status" value="1"/>
</dbReference>
<dbReference type="Gene3D" id="3.90.79.10">
    <property type="entry name" value="Nucleoside Triphosphate Pyrophosphohydrolase"/>
    <property type="match status" value="1"/>
</dbReference>
<evidence type="ECO:0000259" key="2">
    <source>
        <dbReference type="PROSITE" id="PS51462"/>
    </source>
</evidence>
<dbReference type="Pfam" id="PF21906">
    <property type="entry name" value="WHD_NrtR"/>
    <property type="match status" value="1"/>
</dbReference>
<feature type="domain" description="Nudix hydrolase" evidence="2">
    <location>
        <begin position="11"/>
        <end position="142"/>
    </location>
</feature>